<keyword evidence="4 7" id="KW-0863">Zinc-finger</keyword>
<feature type="region of interest" description="Disordered" evidence="8">
    <location>
        <begin position="6146"/>
        <end position="6178"/>
    </location>
</feature>
<evidence type="ECO:0000313" key="11">
    <source>
        <dbReference type="EMBL" id="CAI4010804.1"/>
    </source>
</evidence>
<dbReference type="PANTHER" id="PTHR24388:SF54">
    <property type="entry name" value="PROTEIN ESCARGOT"/>
    <property type="match status" value="1"/>
</dbReference>
<feature type="region of interest" description="Disordered" evidence="8">
    <location>
        <begin position="3015"/>
        <end position="3079"/>
    </location>
</feature>
<keyword evidence="9" id="KW-1133">Transmembrane helix</keyword>
<feature type="domain" description="C2H2-type" evidence="10">
    <location>
        <begin position="5205"/>
        <end position="5227"/>
    </location>
</feature>
<dbReference type="PROSITE" id="PS50157">
    <property type="entry name" value="ZINC_FINGER_C2H2_2"/>
    <property type="match status" value="3"/>
</dbReference>
<evidence type="ECO:0000256" key="8">
    <source>
        <dbReference type="SAM" id="MobiDB-lite"/>
    </source>
</evidence>
<dbReference type="InterPro" id="IPR013087">
    <property type="entry name" value="Znf_C2H2_type"/>
</dbReference>
<keyword evidence="12" id="KW-0808">Transferase</keyword>
<evidence type="ECO:0000313" key="12">
    <source>
        <dbReference type="EMBL" id="CAL4798116.1"/>
    </source>
</evidence>
<dbReference type="SUPFAM" id="SSF54001">
    <property type="entry name" value="Cysteine proteinases"/>
    <property type="match status" value="4"/>
</dbReference>
<keyword evidence="9" id="KW-0472">Membrane</keyword>
<feature type="domain" description="C2H2-type" evidence="10">
    <location>
        <begin position="2578"/>
        <end position="2601"/>
    </location>
</feature>
<accession>A0A9P1DKY2</accession>
<dbReference type="InterPro" id="IPR038765">
    <property type="entry name" value="Papain-like_cys_pep_sf"/>
</dbReference>
<keyword evidence="6" id="KW-0539">Nucleus</keyword>
<protein>
    <submittedName>
        <fullName evidence="12">Reverse transcriptase domain-containing protein</fullName>
    </submittedName>
</protein>
<evidence type="ECO:0000256" key="6">
    <source>
        <dbReference type="ARBA" id="ARBA00023242"/>
    </source>
</evidence>
<dbReference type="Gene3D" id="3.60.10.10">
    <property type="entry name" value="Endonuclease/exonuclease/phosphatase"/>
    <property type="match status" value="1"/>
</dbReference>
<dbReference type="GO" id="GO:0003964">
    <property type="term" value="F:RNA-directed DNA polymerase activity"/>
    <property type="evidence" value="ECO:0007669"/>
    <property type="project" value="UniProtKB-KW"/>
</dbReference>
<feature type="region of interest" description="Disordered" evidence="8">
    <location>
        <begin position="2814"/>
        <end position="2843"/>
    </location>
</feature>
<dbReference type="Gene3D" id="3.90.70.10">
    <property type="entry name" value="Cysteine proteinases"/>
    <property type="match status" value="2"/>
</dbReference>
<feature type="compositionally biased region" description="Basic and acidic residues" evidence="8">
    <location>
        <begin position="3982"/>
        <end position="3991"/>
    </location>
</feature>
<keyword evidence="12" id="KW-0695">RNA-directed DNA polymerase</keyword>
<dbReference type="SUPFAM" id="SSF56219">
    <property type="entry name" value="DNase I-like"/>
    <property type="match status" value="1"/>
</dbReference>
<name>A0A9P1DKY2_9DINO</name>
<evidence type="ECO:0000259" key="10">
    <source>
        <dbReference type="PROSITE" id="PS50157"/>
    </source>
</evidence>
<dbReference type="EMBL" id="CAMXCT020004924">
    <property type="protein sequence ID" value="CAL1164179.1"/>
    <property type="molecule type" value="Genomic_DNA"/>
</dbReference>
<evidence type="ECO:0000256" key="9">
    <source>
        <dbReference type="SAM" id="Phobius"/>
    </source>
</evidence>
<dbReference type="GO" id="GO:0000981">
    <property type="term" value="F:DNA-binding transcription factor activity, RNA polymerase II-specific"/>
    <property type="evidence" value="ECO:0007669"/>
    <property type="project" value="TreeGrafter"/>
</dbReference>
<evidence type="ECO:0000256" key="1">
    <source>
        <dbReference type="ARBA" id="ARBA00004123"/>
    </source>
</evidence>
<proteinExistence type="predicted"/>
<dbReference type="Proteomes" id="UP001152797">
    <property type="component" value="Unassembled WGS sequence"/>
</dbReference>
<evidence type="ECO:0000313" key="13">
    <source>
        <dbReference type="Proteomes" id="UP001152797"/>
    </source>
</evidence>
<keyword evidence="12" id="KW-0548">Nucleotidyltransferase</keyword>
<feature type="domain" description="C2H2-type" evidence="10">
    <location>
        <begin position="5400"/>
        <end position="5428"/>
    </location>
</feature>
<feature type="region of interest" description="Disordered" evidence="8">
    <location>
        <begin position="5629"/>
        <end position="5651"/>
    </location>
</feature>
<feature type="compositionally biased region" description="Polar residues" evidence="8">
    <location>
        <begin position="5637"/>
        <end position="5646"/>
    </location>
</feature>
<reference evidence="11" key="1">
    <citation type="submission" date="2022-10" db="EMBL/GenBank/DDBJ databases">
        <authorList>
            <person name="Chen Y."/>
            <person name="Dougan E. K."/>
            <person name="Chan C."/>
            <person name="Rhodes N."/>
            <person name="Thang M."/>
        </authorList>
    </citation>
    <scope>NUCLEOTIDE SEQUENCE</scope>
</reference>
<dbReference type="InterPro" id="IPR050527">
    <property type="entry name" value="Snail/Krueppel_Znf"/>
</dbReference>
<comment type="caution">
    <text evidence="11">The sequence shown here is derived from an EMBL/GenBank/DDBJ whole genome shotgun (WGS) entry which is preliminary data.</text>
</comment>
<sequence>IPDFFSRSGHEGEGYHGPTAVVGADSWIHDYCHDSANSGQQPPMSYCSNTPTRPYTQVQKRSYERACRRAILHGHAQYHGCPVTPQDFPAALVQKLQQQLQPQGHQPQKRSIPLKKVDRLTCLHWNPGGLSQAMLLEIKHWLRQNRADVVVISETKWSFSSTWSDREWLYVHSATADYKSGGILTMISRRIAEPEQLGYASIIDGRLLHIRVHYVHRHIEDKWFHKKQLRHHEASYPKGLTILFRAWYRRSRYQTLQREQQRAARQAKKHQFQQLCHEVAEAARHHETHTMFLIINKYSPKKPLARARLRGPDGSIADQFMAHSMTVSFVKQMWQGPHRLPIYSEAAPGVPFALDELVAAVGKLHPNKSVAQPFLPGVVWKSAPMDVALNKGPYLGVVISYDNFELQTWTHRKKASWRASLLHSDDFLHNQSWTHLHDIIQLIDCVQATSIEPPISADPAEPLTLQVQRTMDPDVRLEPPNAQELVNRTFHAAAQVFWPDLQSNLMTDDWTGLAQQEQALTYLTHHCAICGTWCNRFQELHGHLRLYHQDQLRGGVAKGAQLSQILQQTSPCPLCKRNFSRVHSCPVTLQVGILRLQLLEPDIRFESRSGLRRHITEGRCEAFDPTASQNPVDNSQTWHVAMIMTASDIPLLVPQQFHAAQLDTTFQGLQHAALAQKLSQILVSRDFAKLWTDDEVLHGLRTRCRTTDVTVAAKYSMCLRTCLKQRNQDMTFNEVILSQIALWSCKLPRCYIPSMDALMDPSDQALMEGLTALGPLLLGNRRLHEVSADEQHNKRHKSKGKNDSSSDGLQPEAVHAMLKLMGQLILSHERSTQLSQRQDCFVMFCQNRPEGIVPHLTCLAKTWREEWPKQQDNQRWLNLRTYLVQGVIKELLRRVQQLANSKAGDQLWEVATTKGTILPDGSWGYQKWSTETKQLIKAPKPPMTMQVMLRTLQTLEDLLDSNAHVIQFKSLRTDQPTIPWLLQLTHRETEVWDLLCELCHNSVWRGQEQGPREGNQDLPMTLDATHRRRLRDRVLQLVFANQGYACYANSSFLSLIWASLCRQNFQFQDWGVRSTILQQILQRGNGSVFSLANETWFTELIEGWIEDGEQADCAEFSHLLSSWTAMPAISNCWERCVQMEQNFVRHDSGDQYMPLTLQLDPQMIHHDEIALSVLLRSWSSELGMLAGITDAQDLLLLHIDRLVRSPQGEPIKCHAAICFDWEVQMPALNNNQSELISYTVVACISHQGEADHGHYHCMLRTHPEVSNLADPAMWMSCDDDRAPIRCLHPSQEFSKGLTCLWLCRTDRMELHHLPAQPSTPDPELDLLALLATQRTSKADAILAVPWPFWPETSLRAGTVFAIFTAILLYSGRRSLDIRLLLPNLLTRSVQSLRTALGPCAGLRILLLQPGGRLWWTNNFFLLSQTLAYSAGWLLIIQILCNSVQIFLAYSAGWLLNAIIQIVQPIQQFLFPGNLFGKWQRFSSQRLWLFDQVASDTLPGPKSGRSRASKLAYLLIMTAALQTTSLHTSWSGGEGCDLPTKVTGALPLWEDALLCQAGAKHSGTQPPISFGSWPSMDVVKKRSLKRAHKRALRDGSSWYKGQCLTVADFPRQWAANMTAGPQIQASPSPASTSWRNMADCNRRHQNRRYLRYVNWNGGGMSSHRLDELKIWCEGQGIDMLILTETRWKYCNEWSDSSWIHLHSGCAAQPGDFNCRLPAAHGHVGHSTFTQGNRACLGFAHPDEGHFLQTPELLASACSSGTQGVLPRIFDQCFPTEKRSAAPTPLDATRSLILDKWRHRDCFRALALPTVRNVLQAWFHLTRFTILRQSHKKHAIKARQHRFEAVMQQAQIASQNHDSFLLFQVINRFAPKLTKRRLQIRNVSGNLATPMEEQAILHAFVERTWQGPATVPKPTHVLPGLPFSEGELLRALQKIPISKAVARPFTPGLIWHSLAPWLTPLLYDALLQIWSKPCPTVPECWRDAWLLLIPKELKQPSAPDALRPLALQEPLGVRQGCKAAPWLFNAFVLLYLRDLSHLIDWTWLRAHLNVFADDFHVSGLFYNLADLNRLLFYFGLIMEVLQEKGLTINTVKSAILLTMGGTSFRPMRSSLTFHDHAGEWIKITGRHTEFVLPVVKQAKYLGTLVSYMQFEFATMKHRLGLARTAYARLKKWLTARRGLGAKERLRLWSTCILPILSYGIFTIGLTKPGLDQMQMAMMQMLRQIMHDHASVTGHSHQQFLRLHSLDPPLQWLWRAADSLLQSVTQRPLHPLPDDICDTLDWTPLRQTVDFLHAAIASGLPVPGNTMTQNEADDVEHRQARPLVPFPADDPGAPLQSLPGANLKLTKEEIESINNREFGPRLMTLIHQRKWPELLRERAGCTFLSRNCLLCGQYVGRAQAMHHHVRVAHRAFSSLVQTKAVQLTNLHIDESPCSACGVTFLSSHSCNVWFQVALLIVHGPKPATSMPNPGAESLRCEICGQGCTTSQELHLHLQREHRLVSSVWHESRDSLDGQPVCNHCNMLFLTMQGLRSHINQGRCLEFNPDLSTAPSDVLHIWREACCSGKLEEVLKDPHHRLRLTLQCQCCPKRYARSNDLAAHLQGAHPQIWAAAQPLTHQLLQRYYGDLGCVCNPSCNVARLQHVCMPFQQIAMQFTRLHEGIFMPTAMTPTELARVIPNHVPMDLRCSLEQAILRYDLSTVWPDALLLDALSGTCFLCGHELLPADLYYHLHEAHHGLHAVVKSYVLQLLPHALKHSDSDCACFACGQIFNSPATALDETQRAARAQLVQAHLREEAMQQMLQTFQHLAPLLHVDKGLTLEPNPAAPKKQRKHQDAEPKNHVLAKGQPQGTTVDHNQILLMMGRLLLRVDRDLQVLQRETTFIFYFSCKDPKGILPLLLKKADQWHTQAKEGSSSSTGPLRQVLLQTVMSELTTRVNRLLEAPEDSPLLQAAKQTQLLLENKTIPYMAWNQQDQKLQVSTKTPVSLAKMSEHCTELQGGQPSDTLEIANVSQGGSDLRIAPAPGTVPGMDSPCGQSQAAQLAPEHFGRRSGAQPGTPAAEGEGQRQAQGQVTEDTVPKEGDMNATQPQLTEIVSKLVFANPANWCFSNAAAYSVFWTLLTLRDFSLMLWGSQRHDITNFLLGAPNQVCNLAAQSFFRDIMRSWGRDDLEHLNFSISQQDASEFVSVWLDILKTPAFQMRWEKRLCVAADMRVLDCSHARYMPICLKFDDTLAQSSFCTLNTLISLWHQVDGMATALLTASDCICVHLDRCILGEDLTVCKCTSKLQIDDECYFPVFNGNSAQCVFHGYMVVALMAHLGADCAGHYRSALKVSPLIVNQVHPINWLITDDWRAPTATWSLPDWMLENTTLVWLVRSDLVRLPYYRLLQDPAASSMTELLRMITDWTYLHSATDVKRSGGLLVMLSRPPAVGWNYEIFLEDTECPSQLPTYSDRAPGVPFSFDVLLRALTRLHANKSDASVGTALTTACWRTAWIAFNRLRSWLSHRQISVRHRLRALDLLPTDFLHRVDWTSITGTLQLIACIRASVTEVPIDLDAAAPVLTQDMDPTVSMPTADTVHPTAPVVTPTAAFAAASLSFHVMTQVFWPELQTLLLHADWINFPRNAAMLEYLSHHCVICGLWCNRFQELHGHFRQCHPDHVQGCVAKGAQISVLMQCTSPCTLCQRPYSRVHSCPVTLQLGLLQIQTRPDGDRVAEACACDICALPFQDLGQLYGHLTNTHGLTVNDWCPSRDSHQGGDGCRHCGTIFDSRSGLRRHITEGRCGSFNPAATPHPIDTTDAWGAWLQTGNFDPPALTAQMRLQLTTICQFCGLTYSRTGDLVAHLLQSHGDLWNGSQPWLRFLLQAVMARKGCLCNPQSNELGLTHVCALLRQTAMMIHGQDLRLFVPTQFHPTALDEILTCLQHETLHTKVKHALLSRDFAQLWQDPDILAGLRLRPFSIRSMDALMDPNDQALMDGLQALGPLLLGARKHLDGNDDHQPKRHKASQDGALADPASAAAMTDMLRLMAQLILSHERAIQLQLRQDCFVLFAQDRPEGIIPHLKAMAQNWREQAPKHQDDLKWPNLRTHLMAGVISELHRRVQQLASSKQGEQLWDLAVEKGTLLPDGSWGYQKWCPDLKQLKRASRPALAMAQMLRNLQTLEELFQSNSHIQKFHSLRTDQPTIPWLLQLSHRDSDAWYLLQDLCQNTVWSLLGMSVKQHNMALSKPAHLLQQALNGLPTQKGKARGKGKDTQKSTPTLQTILCDNDGSPFSLDAQDWFDSLLHGWNDQQGQADSAEFGNRLARWLALDILSNRWERRVTASDVTEVHDHGDRFMPLTLQLDPSLLSGNETSLTALLRHWSQELGMCAGLTDPRELLVIHVDRMVMTPSGSLIKHAAVINFAWEVQVPVLATDTTLTSMSYTIVAVSAHLGHTNGGHYQTMLRTYPEVSDLAAPSMWMFCDDCRLPERCWVFPDNFSQGVTGFWLCRADSLEMHLMAQPRPQPDSDLLTVLYAHPGVYRPLALGHYMQPQKKKDDKLDGARLNFGLLQAVFAVCYVGTAIYASPTGVQLQFFLGSSDETLCNLVSDNQLDKTYTQAVVELAFKAKVHGPPPPKGSGLLKNLTNLKQMTHVQKRSFKRAYARALRDGIAWYVGQHLTPDDFPCNMPCPWSDGTWHALHSGTPDDRADVILVLFRSSTIQEHQIGSAAIIPGRLVHIRLHYRQRACDILCCYNFMDDRSTARLQQPLFHVWKCRSKYAALNRAHKLSTKQLKKQRFFDMLESVQHAANRHDSFEVHQIVNKYTPKQPKKKIQLWNDDGTPASPEEALQLTRTFVEEIWHGPAQEMPSDALQPTVRKSDALQRLFEHLDTLHDMPALTTLLAQWHSNTDYCVEQSGQSVLVPTGRGLLLELARLGMLLDALEEMGLTLSLEKSYILLEIAGTHSRKIKSKLLKQEGAITFVEIPRADGSFSRIPVKRKADYLGTCLSYTAFEQLTFSKRVQCARITFHRLRRWLSSPHIALHHRLQLWRASVFSTLTYGMLAVNITLPILKNFQQIVLGMYRKLTRNHSFRTRETHQAIMHRYNLEHPLHMLMRHAQQLKCLTGQRTQILRPDDIVLTVDWSNLQQNLQLMTVALEVQAPLHPSADSSLEVRPCDQHVNLDALLREEEEARILRLHQGLTENLMSKPFGPDLIQLIRERNWNSLVDHRQACEFLAAQCCICDFHFSRPQELHSHLRVHHPKWVPHTFTKASQLCRSYARNSPCRHCGLSFRQAHTCPIITQAAMLLLHMPAASGHGETPPLEALRCEVCGLRASSLDEIHRHLADTHRLAFHDWQPERDLMGKDPACSHCSRCFADVSAVRQHVTLGQCPMFDPNRSPYLLPIAPIWNQLFQTGDLQPFLEDSMVRMRMTLHCAQCDARYTRSNDLMLHLQTAHSAMWTRAQALTRFLLKVWLPEHSCVCNPSLNKVTLTHVCPFYRQIAMLATRSAMEVFLPWPADRGALEAMLHHSHRNAACATLMEAVHSRQVRMILRDPALQEFLREHCVLCGGAFHPALLRDHVLQVHASKLEDVIDLLPFLYEECTQAAHTDHQCAQCNQIFNLPLLGDPPLSEQHARQTLVLAHFQQCPVIHQLCLLLQHGRPRRSDTDRPGSSGTSGCLRSNGPPAEEVVQQMARLLLRLDVDQNLMRRQDSFVFYMQMEQESVIHVLSAKAKTWHAEVTQQTGQMKTQDWRPLRATLMHTLALTLQHRLMKLYQSQPSDPLFQTALQHRLLNDKGEFFFHRWDTASQSLTQTDQTPVPMERMKRYVDQLVENTMDPANTIKFHSLKPSDQKMTPWLLQISLRCDELQTLLEALVGCKVCPAAPYERLALMDALSQLTLTNTGNQCFVNAAMMATLWAVLSRVDFQFRDLGPKATLIASSIMSFSLGPLNLAELMWFQETMQSWPNPTNQGDPVEFLSHVLRGMQFGGFNMKWERRMQEGETVRIMDHNDTLRPITVQFDESDPDAIHHGYTALQTMLHTWESQYGMQTALTDPTALVCIHVDRFVNQGTSAVTKSERPIHFRGSLSLPVFDHTGLEVSRRGYQVMTAIAHLGTDAAGHCRALLKTWPKAAPNEVNFLITEDGQPPQRIWEEPHWFKQNVTCFLLCDCDSIDLFKMPVQPDHAPATPSTDSSSPADPELSTLQSLIRAMPK</sequence>
<keyword evidence="3" id="KW-0677">Repeat</keyword>
<feature type="region of interest" description="Disordered" evidence="8">
    <location>
        <begin position="3982"/>
        <end position="4003"/>
    </location>
</feature>
<dbReference type="SMART" id="SM00355">
    <property type="entry name" value="ZnF_C2H2"/>
    <property type="match status" value="13"/>
</dbReference>
<feature type="region of interest" description="Disordered" evidence="8">
    <location>
        <begin position="786"/>
        <end position="809"/>
    </location>
</feature>
<dbReference type="GO" id="GO:0008270">
    <property type="term" value="F:zinc ion binding"/>
    <property type="evidence" value="ECO:0007669"/>
    <property type="project" value="UniProtKB-KW"/>
</dbReference>
<keyword evidence="5" id="KW-0862">Zinc</keyword>
<feature type="transmembrane region" description="Helical" evidence="9">
    <location>
        <begin position="1430"/>
        <end position="1455"/>
    </location>
</feature>
<dbReference type="EMBL" id="CAMXCT010004924">
    <property type="protein sequence ID" value="CAI4010804.1"/>
    <property type="molecule type" value="Genomic_DNA"/>
</dbReference>
<evidence type="ECO:0000256" key="7">
    <source>
        <dbReference type="PROSITE-ProRule" id="PRU00042"/>
    </source>
</evidence>
<evidence type="ECO:0000256" key="5">
    <source>
        <dbReference type="ARBA" id="ARBA00022833"/>
    </source>
</evidence>
<evidence type="ECO:0000256" key="2">
    <source>
        <dbReference type="ARBA" id="ARBA00022723"/>
    </source>
</evidence>
<organism evidence="11">
    <name type="scientific">Cladocopium goreaui</name>
    <dbReference type="NCBI Taxonomy" id="2562237"/>
    <lineage>
        <taxon>Eukaryota</taxon>
        <taxon>Sar</taxon>
        <taxon>Alveolata</taxon>
        <taxon>Dinophyceae</taxon>
        <taxon>Suessiales</taxon>
        <taxon>Symbiodiniaceae</taxon>
        <taxon>Cladocopium</taxon>
    </lineage>
</organism>
<evidence type="ECO:0000256" key="3">
    <source>
        <dbReference type="ARBA" id="ARBA00022737"/>
    </source>
</evidence>
<dbReference type="GO" id="GO:0005634">
    <property type="term" value="C:nucleus"/>
    <property type="evidence" value="ECO:0007669"/>
    <property type="project" value="UniProtKB-SubCell"/>
</dbReference>
<feature type="compositionally biased region" description="Low complexity" evidence="8">
    <location>
        <begin position="6150"/>
        <end position="6164"/>
    </location>
</feature>
<keyword evidence="2" id="KW-0479">Metal-binding</keyword>
<dbReference type="GO" id="GO:0000978">
    <property type="term" value="F:RNA polymerase II cis-regulatory region sequence-specific DNA binding"/>
    <property type="evidence" value="ECO:0007669"/>
    <property type="project" value="TreeGrafter"/>
</dbReference>
<comment type="subcellular location">
    <subcellularLocation>
        <location evidence="1">Nucleus</location>
    </subcellularLocation>
</comment>
<feature type="compositionally biased region" description="Low complexity" evidence="8">
    <location>
        <begin position="3053"/>
        <end position="3065"/>
    </location>
</feature>
<keyword evidence="13" id="KW-1185">Reference proteome</keyword>
<dbReference type="PROSITE" id="PS00028">
    <property type="entry name" value="ZINC_FINGER_C2H2_1"/>
    <property type="match status" value="7"/>
</dbReference>
<dbReference type="InterPro" id="IPR036691">
    <property type="entry name" value="Endo/exonu/phosph_ase_sf"/>
</dbReference>
<dbReference type="PANTHER" id="PTHR24388">
    <property type="entry name" value="ZINC FINGER PROTEIN"/>
    <property type="match status" value="1"/>
</dbReference>
<reference evidence="12 13" key="2">
    <citation type="submission" date="2024-05" db="EMBL/GenBank/DDBJ databases">
        <authorList>
            <person name="Chen Y."/>
            <person name="Shah S."/>
            <person name="Dougan E. K."/>
            <person name="Thang M."/>
            <person name="Chan C."/>
        </authorList>
    </citation>
    <scope>NUCLEOTIDE SEQUENCE [LARGE SCALE GENOMIC DNA]</scope>
</reference>
<dbReference type="EMBL" id="CAMXCT030004924">
    <property type="protein sequence ID" value="CAL4798116.1"/>
    <property type="molecule type" value="Genomic_DNA"/>
</dbReference>
<feature type="non-terminal residue" evidence="11">
    <location>
        <position position="6178"/>
    </location>
</feature>
<evidence type="ECO:0000256" key="4">
    <source>
        <dbReference type="ARBA" id="ARBA00022771"/>
    </source>
</evidence>
<keyword evidence="9" id="KW-0812">Transmembrane</keyword>
<gene>
    <name evidence="11" type="ORF">C1SCF055_LOCUS36034</name>
</gene>